<accession>A0ABT5XS85</accession>
<evidence type="ECO:0000313" key="3">
    <source>
        <dbReference type="Proteomes" id="UP001217083"/>
    </source>
</evidence>
<comment type="caution">
    <text evidence="2">The sequence shown here is derived from an EMBL/GenBank/DDBJ whole genome shotgun (WGS) entry which is preliminary data.</text>
</comment>
<evidence type="ECO:0000256" key="1">
    <source>
        <dbReference type="SAM" id="SignalP"/>
    </source>
</evidence>
<evidence type="ECO:0000313" key="2">
    <source>
        <dbReference type="EMBL" id="MDF0708758.1"/>
    </source>
</evidence>
<feature type="signal peptide" evidence="1">
    <location>
        <begin position="1"/>
        <end position="33"/>
    </location>
</feature>
<dbReference type="EMBL" id="JARFVA010000007">
    <property type="protein sequence ID" value="MDF0708758.1"/>
    <property type="molecule type" value="Genomic_DNA"/>
</dbReference>
<dbReference type="Proteomes" id="UP001217083">
    <property type="component" value="Unassembled WGS sequence"/>
</dbReference>
<gene>
    <name evidence="2" type="ORF">PY091_16185</name>
</gene>
<organism evidence="2 3">
    <name type="scientific">Flagellimonas okinawensis</name>
    <dbReference type="NCBI Taxonomy" id="3031324"/>
    <lineage>
        <taxon>Bacteria</taxon>
        <taxon>Pseudomonadati</taxon>
        <taxon>Bacteroidota</taxon>
        <taxon>Flavobacteriia</taxon>
        <taxon>Flavobacteriales</taxon>
        <taxon>Flavobacteriaceae</taxon>
        <taxon>Flagellimonas</taxon>
    </lineage>
</organism>
<keyword evidence="3" id="KW-1185">Reference proteome</keyword>
<feature type="chain" id="PRO_5047452315" evidence="1">
    <location>
        <begin position="34"/>
        <end position="202"/>
    </location>
</feature>
<proteinExistence type="predicted"/>
<dbReference type="RefSeq" id="WP_240905127.1">
    <property type="nucleotide sequence ID" value="NZ_JARFVA010000007.1"/>
</dbReference>
<name>A0ABT5XS85_9FLAO</name>
<protein>
    <submittedName>
        <fullName evidence="2">Conjugal transfer protein</fullName>
    </submittedName>
</protein>
<keyword evidence="1" id="KW-0732">Signal</keyword>
<sequence>MKTKENQNSGKMSLLIIVVSLSLAMHLPGRATAQGMPVYDNTNFITLGKQIIESAKQTSELLKTVEFLREQKERIEKVNDVIKQLRAVRELTRNHQRLFDLVRDDLRDILDSPHIRPEEVEYISDAFNAIIEHSLEDVKFVEHILSSDFLKMTDAERIRVLKEKEVQSKEMVGEVQRKAKRYRDIVSFREMQEAINNRITTH</sequence>
<reference evidence="2 3" key="1">
    <citation type="submission" date="2023-03" db="EMBL/GenBank/DDBJ databases">
        <title>Muricauda XX sp. nov. and Muricauda XXX sp. nov., two novel species isolated from Okinawa Trough.</title>
        <authorList>
            <person name="Cao W."/>
            <person name="Deng X."/>
        </authorList>
    </citation>
    <scope>NUCLEOTIDE SEQUENCE [LARGE SCALE GENOMIC DNA]</scope>
    <source>
        <strain evidence="2 3">81s02</strain>
    </source>
</reference>